<accession>A0A7I8L0S1</accession>
<keyword evidence="1" id="KW-1133">Transmembrane helix</keyword>
<keyword evidence="1" id="KW-0472">Membrane</keyword>
<keyword evidence="1" id="KW-0812">Transmembrane</keyword>
<feature type="transmembrane region" description="Helical" evidence="1">
    <location>
        <begin position="27"/>
        <end position="53"/>
    </location>
</feature>
<gene>
    <name evidence="3" type="ORF">SI8410_10014030</name>
</gene>
<organism evidence="3 4">
    <name type="scientific">Spirodela intermedia</name>
    <name type="common">Intermediate duckweed</name>
    <dbReference type="NCBI Taxonomy" id="51605"/>
    <lineage>
        <taxon>Eukaryota</taxon>
        <taxon>Viridiplantae</taxon>
        <taxon>Streptophyta</taxon>
        <taxon>Embryophyta</taxon>
        <taxon>Tracheophyta</taxon>
        <taxon>Spermatophyta</taxon>
        <taxon>Magnoliopsida</taxon>
        <taxon>Liliopsida</taxon>
        <taxon>Araceae</taxon>
        <taxon>Lemnoideae</taxon>
        <taxon>Spirodela</taxon>
    </lineage>
</organism>
<evidence type="ECO:0000256" key="1">
    <source>
        <dbReference type="SAM" id="Phobius"/>
    </source>
</evidence>
<dbReference type="InterPro" id="IPR057217">
    <property type="entry name" value="DUF7895"/>
</dbReference>
<proteinExistence type="predicted"/>
<dbReference type="PANTHER" id="PTHR37230">
    <property type="entry name" value="OS06G0731300 PROTEIN"/>
    <property type="match status" value="1"/>
</dbReference>
<dbReference type="Proteomes" id="UP000663760">
    <property type="component" value="Chromosome 10"/>
</dbReference>
<dbReference type="AlphaFoldDB" id="A0A7I8L0S1"/>
<dbReference type="Pfam" id="PF25433">
    <property type="entry name" value="DUF7895"/>
    <property type="match status" value="1"/>
</dbReference>
<dbReference type="EMBL" id="LR746273">
    <property type="protein sequence ID" value="CAA7403352.1"/>
    <property type="molecule type" value="Genomic_DNA"/>
</dbReference>
<protein>
    <recommendedName>
        <fullName evidence="2">DUF7895 domain-containing protein</fullName>
    </recommendedName>
</protein>
<name>A0A7I8L0S1_SPIIN</name>
<dbReference type="PANTHER" id="PTHR37230:SF1">
    <property type="entry name" value="OS06G0731300 PROTEIN"/>
    <property type="match status" value="1"/>
</dbReference>
<reference evidence="3" key="1">
    <citation type="submission" date="2020-02" db="EMBL/GenBank/DDBJ databases">
        <authorList>
            <person name="Scholz U."/>
            <person name="Mascher M."/>
            <person name="Fiebig A."/>
        </authorList>
    </citation>
    <scope>NUCLEOTIDE SEQUENCE</scope>
</reference>
<evidence type="ECO:0000259" key="2">
    <source>
        <dbReference type="Pfam" id="PF25433"/>
    </source>
</evidence>
<evidence type="ECO:0000313" key="3">
    <source>
        <dbReference type="EMBL" id="CAA7403352.1"/>
    </source>
</evidence>
<keyword evidence="4" id="KW-1185">Reference proteome</keyword>
<dbReference type="OrthoDB" id="1933346at2759"/>
<feature type="domain" description="DUF7895" evidence="2">
    <location>
        <begin position="68"/>
        <end position="139"/>
    </location>
</feature>
<evidence type="ECO:0000313" key="4">
    <source>
        <dbReference type="Proteomes" id="UP000663760"/>
    </source>
</evidence>
<sequence>MGMAFPDKNIWSLDNPRPRRGRRERCLVLSALPETAVSVIVTAVAVGAAATFLRRIPEASPNKDSSFATCEDCGGSGICSECKGEGFVLKKLTDENAEKARLTAKNMATRYTAGLPRKWTYCNKCSASRSCTACKGSGKAGPPSHLTSLPWLLLGLLSDIPLRSSLSRRSSSSERTRCTALSGG</sequence>